<keyword evidence="8" id="KW-0539">Nucleus</keyword>
<feature type="compositionally biased region" description="Polar residues" evidence="9">
    <location>
        <begin position="162"/>
        <end position="171"/>
    </location>
</feature>
<evidence type="ECO:0000313" key="11">
    <source>
        <dbReference type="Proteomes" id="UP000800036"/>
    </source>
</evidence>
<dbReference type="GO" id="GO:0005737">
    <property type="term" value="C:cytoplasm"/>
    <property type="evidence" value="ECO:0007669"/>
    <property type="project" value="UniProtKB-SubCell"/>
</dbReference>
<evidence type="ECO:0000256" key="3">
    <source>
        <dbReference type="ARBA" id="ARBA00006922"/>
    </source>
</evidence>
<dbReference type="PANTHER" id="PTHR40468:SF1">
    <property type="entry name" value="TOPOISOMERASE I DAMAGE AFFECTED PROTEIN 11"/>
    <property type="match status" value="1"/>
</dbReference>
<evidence type="ECO:0000256" key="4">
    <source>
        <dbReference type="ARBA" id="ARBA00022490"/>
    </source>
</evidence>
<feature type="compositionally biased region" description="Low complexity" evidence="9">
    <location>
        <begin position="273"/>
        <end position="288"/>
    </location>
</feature>
<feature type="compositionally biased region" description="Polar residues" evidence="9">
    <location>
        <begin position="297"/>
        <end position="329"/>
    </location>
</feature>
<keyword evidence="4" id="KW-0963">Cytoplasm</keyword>
<feature type="region of interest" description="Disordered" evidence="9">
    <location>
        <begin position="441"/>
        <end position="472"/>
    </location>
</feature>
<keyword evidence="5" id="KW-0678">Repressor</keyword>
<sequence length="560" mass="61003">MPVLLVVAVSNHGRFRGVRIRRRISSRAVTAAHLREATSICIRRRSAVGEAPGSAIHRVAERKPADLHPLAPGLDMGDFLNASPPAPRQTPTPNLARLPIAQPAFSGVDGLGRLDCPTPRPVLLRAIPHPFRALSTFLSAGANLRPLREHINLSPLHRKTTRCNPSSMANSDRSDQPAEVASRVLRRAQVSKVTRTLQNRLAFANVKIKHGWQDLSLDHLEPRVDVELKRKRPGSSNGTMSNASSVSERFYQDGILDSSPLAAPIFSDEIGRSGSRSSNHSHQSYHSQQSKKLRYTKSFTNYPGTSNHNRAKVRTSTTASHSWKNSFQLPESSPVYHRRHARFGRVQHAPSLSFVSETSTVPDPHSPLLSEDDDDDLPVSSFQINKSFVRSSPPRVPRTPPPGLARSARLRQNGFTAAGAAREGQKGEEDVGLLMHFATSPSPARPGDLKPHMLPPSTPPPKSTPLPSSMMSTPGGGPHFGFGLQTPNANLNFADFLNMSPSPAQVNPSWNRTPIASKTPIAAREARRRLNFDTLLPPTSDGRVNKVEGLGMDLGGELVS</sequence>
<organism evidence="10 11">
    <name type="scientific">Bimuria novae-zelandiae CBS 107.79</name>
    <dbReference type="NCBI Taxonomy" id="1447943"/>
    <lineage>
        <taxon>Eukaryota</taxon>
        <taxon>Fungi</taxon>
        <taxon>Dikarya</taxon>
        <taxon>Ascomycota</taxon>
        <taxon>Pezizomycotina</taxon>
        <taxon>Dothideomycetes</taxon>
        <taxon>Pleosporomycetidae</taxon>
        <taxon>Pleosporales</taxon>
        <taxon>Massarineae</taxon>
        <taxon>Didymosphaeriaceae</taxon>
        <taxon>Bimuria</taxon>
    </lineage>
</organism>
<dbReference type="EMBL" id="ML976664">
    <property type="protein sequence ID" value="KAF1976998.1"/>
    <property type="molecule type" value="Genomic_DNA"/>
</dbReference>
<comment type="similarity">
    <text evidence="3">Belongs to the WHI5/NRM1 family.</text>
</comment>
<evidence type="ECO:0000256" key="9">
    <source>
        <dbReference type="SAM" id="MobiDB-lite"/>
    </source>
</evidence>
<evidence type="ECO:0000256" key="1">
    <source>
        <dbReference type="ARBA" id="ARBA00004123"/>
    </source>
</evidence>
<proteinExistence type="inferred from homology"/>
<keyword evidence="7" id="KW-0804">Transcription</keyword>
<name>A0A6A5VJX4_9PLEO</name>
<dbReference type="AlphaFoldDB" id="A0A6A5VJX4"/>
<evidence type="ECO:0000256" key="5">
    <source>
        <dbReference type="ARBA" id="ARBA00022491"/>
    </source>
</evidence>
<protein>
    <submittedName>
        <fullName evidence="10">Uncharacterized protein</fullName>
    </submittedName>
</protein>
<dbReference type="GO" id="GO:0005634">
    <property type="term" value="C:nucleus"/>
    <property type="evidence" value="ECO:0007669"/>
    <property type="project" value="UniProtKB-SubCell"/>
</dbReference>
<feature type="region of interest" description="Disordered" evidence="9">
    <location>
        <begin position="267"/>
        <end position="329"/>
    </location>
</feature>
<evidence type="ECO:0000256" key="8">
    <source>
        <dbReference type="ARBA" id="ARBA00023242"/>
    </source>
</evidence>
<evidence type="ECO:0000256" key="7">
    <source>
        <dbReference type="ARBA" id="ARBA00023163"/>
    </source>
</evidence>
<dbReference type="InterPro" id="IPR013734">
    <property type="entry name" value="TF_Nrm1/Whi5"/>
</dbReference>
<feature type="compositionally biased region" description="Pro residues" evidence="9">
    <location>
        <begin position="453"/>
        <end position="464"/>
    </location>
</feature>
<dbReference type="OrthoDB" id="2163387at2759"/>
<comment type="subcellular location">
    <subcellularLocation>
        <location evidence="2">Cytoplasm</location>
    </subcellularLocation>
    <subcellularLocation>
        <location evidence="1">Nucleus</location>
    </subcellularLocation>
</comment>
<keyword evidence="11" id="KW-1185">Reference proteome</keyword>
<dbReference type="Pfam" id="PF08528">
    <property type="entry name" value="Whi5"/>
    <property type="match status" value="1"/>
</dbReference>
<gene>
    <name evidence="10" type="ORF">BU23DRAFT_565156</name>
</gene>
<accession>A0A6A5VJX4</accession>
<evidence type="ECO:0000313" key="10">
    <source>
        <dbReference type="EMBL" id="KAF1976998.1"/>
    </source>
</evidence>
<feature type="region of interest" description="Disordered" evidence="9">
    <location>
        <begin position="355"/>
        <end position="377"/>
    </location>
</feature>
<feature type="region of interest" description="Disordered" evidence="9">
    <location>
        <begin position="161"/>
        <end position="180"/>
    </location>
</feature>
<dbReference type="PANTHER" id="PTHR40468">
    <property type="entry name" value="YALI0A15257P"/>
    <property type="match status" value="1"/>
</dbReference>
<dbReference type="Proteomes" id="UP000800036">
    <property type="component" value="Unassembled WGS sequence"/>
</dbReference>
<reference evidence="10" key="1">
    <citation type="journal article" date="2020" name="Stud. Mycol.">
        <title>101 Dothideomycetes genomes: a test case for predicting lifestyles and emergence of pathogens.</title>
        <authorList>
            <person name="Haridas S."/>
            <person name="Albert R."/>
            <person name="Binder M."/>
            <person name="Bloem J."/>
            <person name="Labutti K."/>
            <person name="Salamov A."/>
            <person name="Andreopoulos B."/>
            <person name="Baker S."/>
            <person name="Barry K."/>
            <person name="Bills G."/>
            <person name="Bluhm B."/>
            <person name="Cannon C."/>
            <person name="Castanera R."/>
            <person name="Culley D."/>
            <person name="Daum C."/>
            <person name="Ezra D."/>
            <person name="Gonzalez J."/>
            <person name="Henrissat B."/>
            <person name="Kuo A."/>
            <person name="Liang C."/>
            <person name="Lipzen A."/>
            <person name="Lutzoni F."/>
            <person name="Magnuson J."/>
            <person name="Mondo S."/>
            <person name="Nolan M."/>
            <person name="Ohm R."/>
            <person name="Pangilinan J."/>
            <person name="Park H.-J."/>
            <person name="Ramirez L."/>
            <person name="Alfaro M."/>
            <person name="Sun H."/>
            <person name="Tritt A."/>
            <person name="Yoshinaga Y."/>
            <person name="Zwiers L.-H."/>
            <person name="Turgeon B."/>
            <person name="Goodwin S."/>
            <person name="Spatafora J."/>
            <person name="Crous P."/>
            <person name="Grigoriev I."/>
        </authorList>
    </citation>
    <scope>NUCLEOTIDE SEQUENCE</scope>
    <source>
        <strain evidence="10">CBS 107.79</strain>
    </source>
</reference>
<evidence type="ECO:0000256" key="6">
    <source>
        <dbReference type="ARBA" id="ARBA00023015"/>
    </source>
</evidence>
<keyword evidence="6" id="KW-0805">Transcription regulation</keyword>
<evidence type="ECO:0000256" key="2">
    <source>
        <dbReference type="ARBA" id="ARBA00004496"/>
    </source>
</evidence>